<dbReference type="PATRIC" id="fig|999408.3.peg.3887"/>
<accession>A0A0E2HLG5</accession>
<reference evidence="2 3" key="1">
    <citation type="submission" date="2013-01" db="EMBL/GenBank/DDBJ databases">
        <title>The Genome Sequence of Clostridium clostridioforme 90A8.</title>
        <authorList>
            <consortium name="The Broad Institute Genome Sequencing Platform"/>
            <person name="Earl A."/>
            <person name="Ward D."/>
            <person name="Feldgarden M."/>
            <person name="Gevers D."/>
            <person name="Courvalin P."/>
            <person name="Lambert T."/>
            <person name="Walker B."/>
            <person name="Young S.K."/>
            <person name="Zeng Q."/>
            <person name="Gargeya S."/>
            <person name="Fitzgerald M."/>
            <person name="Haas B."/>
            <person name="Abouelleil A."/>
            <person name="Alvarado L."/>
            <person name="Arachchi H.M."/>
            <person name="Berlin A.M."/>
            <person name="Chapman S.B."/>
            <person name="Dewar J."/>
            <person name="Goldberg J."/>
            <person name="Griggs A."/>
            <person name="Gujja S."/>
            <person name="Hansen M."/>
            <person name="Howarth C."/>
            <person name="Imamovic A."/>
            <person name="Larimer J."/>
            <person name="McCowan C."/>
            <person name="Murphy C."/>
            <person name="Neiman D."/>
            <person name="Pearson M."/>
            <person name="Priest M."/>
            <person name="Roberts A."/>
            <person name="Saif S."/>
            <person name="Shea T."/>
            <person name="Sisk P."/>
            <person name="Sykes S."/>
            <person name="Wortman J."/>
            <person name="Nusbaum C."/>
            <person name="Birren B."/>
        </authorList>
    </citation>
    <scope>NUCLEOTIDE SEQUENCE [LARGE SCALE GENOMIC DNA]</scope>
    <source>
        <strain evidence="2 3">90A8</strain>
    </source>
</reference>
<evidence type="ECO:0000313" key="2">
    <source>
        <dbReference type="EMBL" id="ENZ12495.1"/>
    </source>
</evidence>
<comment type="caution">
    <text evidence="2">The sequence shown here is derived from an EMBL/GenBank/DDBJ whole genome shotgun (WGS) entry which is preliminary data.</text>
</comment>
<proteinExistence type="predicted"/>
<keyword evidence="1" id="KW-0175">Coiled coil</keyword>
<sequence>MNNYEKAKLANGSIYEIVPGGLRENTDRSKLTIIALLGDKTLSAVDSETEVAENIATVTILDASGEEMDIKKGYKYQTGCKKQKNYVVGREVVDKGDLDENAVAEYKDVTATVVIIELATGDVRAELDEAKAQISELNATVDALLVTNLEE</sequence>
<feature type="coiled-coil region" evidence="1">
    <location>
        <begin position="120"/>
        <end position="147"/>
    </location>
</feature>
<evidence type="ECO:0000313" key="3">
    <source>
        <dbReference type="Proteomes" id="UP000013085"/>
    </source>
</evidence>
<dbReference type="HOGENOM" id="CLU_1728179_0_0_9"/>
<protein>
    <submittedName>
        <fullName evidence="2">Uncharacterized protein</fullName>
    </submittedName>
</protein>
<dbReference type="RefSeq" id="WP_002593721.1">
    <property type="nucleotide sequence ID" value="NZ_KB850979.1"/>
</dbReference>
<dbReference type="AlphaFoldDB" id="A0A0E2HLG5"/>
<name>A0A0E2HLG5_9FIRM</name>
<dbReference type="Proteomes" id="UP000013085">
    <property type="component" value="Unassembled WGS sequence"/>
</dbReference>
<dbReference type="EMBL" id="AGYR01000039">
    <property type="protein sequence ID" value="ENZ12495.1"/>
    <property type="molecule type" value="Genomic_DNA"/>
</dbReference>
<gene>
    <name evidence="2" type="ORF">HMPREF1090_03626</name>
</gene>
<evidence type="ECO:0000256" key="1">
    <source>
        <dbReference type="SAM" id="Coils"/>
    </source>
</evidence>
<organism evidence="2 3">
    <name type="scientific">[Clostridium] clostridioforme 90A8</name>
    <dbReference type="NCBI Taxonomy" id="999408"/>
    <lineage>
        <taxon>Bacteria</taxon>
        <taxon>Bacillati</taxon>
        <taxon>Bacillota</taxon>
        <taxon>Clostridia</taxon>
        <taxon>Lachnospirales</taxon>
        <taxon>Lachnospiraceae</taxon>
        <taxon>Enterocloster</taxon>
    </lineage>
</organism>